<dbReference type="GeneID" id="83181188"/>
<protein>
    <recommendedName>
        <fullName evidence="1">MULE transposase domain-containing protein</fullName>
    </recommendedName>
</protein>
<organism evidence="2 3">
    <name type="scientific">Penicillium cinerascens</name>
    <dbReference type="NCBI Taxonomy" id="70096"/>
    <lineage>
        <taxon>Eukaryota</taxon>
        <taxon>Fungi</taxon>
        <taxon>Dikarya</taxon>
        <taxon>Ascomycota</taxon>
        <taxon>Pezizomycotina</taxon>
        <taxon>Eurotiomycetes</taxon>
        <taxon>Eurotiomycetidae</taxon>
        <taxon>Eurotiales</taxon>
        <taxon>Aspergillaceae</taxon>
        <taxon>Penicillium</taxon>
    </lineage>
</organism>
<dbReference type="PANTHER" id="PTHR47718:SF3">
    <property type="entry name" value="PROTEIN FAR1-RELATED SEQUENCE 5-LIKE"/>
    <property type="match status" value="1"/>
</dbReference>
<reference evidence="2" key="2">
    <citation type="journal article" date="2023" name="IMA Fungus">
        <title>Comparative genomic study of the Penicillium genus elucidates a diverse pangenome and 15 lateral gene transfer events.</title>
        <authorList>
            <person name="Petersen C."/>
            <person name="Sorensen T."/>
            <person name="Nielsen M.R."/>
            <person name="Sondergaard T.E."/>
            <person name="Sorensen J.L."/>
            <person name="Fitzpatrick D.A."/>
            <person name="Frisvad J.C."/>
            <person name="Nielsen K.L."/>
        </authorList>
    </citation>
    <scope>NUCLEOTIDE SEQUENCE</scope>
    <source>
        <strain evidence="2">IBT 15544</strain>
    </source>
</reference>
<dbReference type="EMBL" id="JAPQKR010000014">
    <property type="protein sequence ID" value="KAJ5197708.1"/>
    <property type="molecule type" value="Genomic_DNA"/>
</dbReference>
<feature type="domain" description="MULE transposase" evidence="1">
    <location>
        <begin position="225"/>
        <end position="321"/>
    </location>
</feature>
<dbReference type="AlphaFoldDB" id="A0A9W9MD95"/>
<name>A0A9W9MD95_9EURO</name>
<gene>
    <name evidence="2" type="ORF">N7498_006825</name>
</gene>
<accession>A0A9W9MD95</accession>
<dbReference type="PANTHER" id="PTHR47718">
    <property type="entry name" value="OS01G0519700 PROTEIN"/>
    <property type="match status" value="1"/>
</dbReference>
<evidence type="ECO:0000313" key="2">
    <source>
        <dbReference type="EMBL" id="KAJ5197708.1"/>
    </source>
</evidence>
<dbReference type="Pfam" id="PF10551">
    <property type="entry name" value="MULE"/>
    <property type="match status" value="1"/>
</dbReference>
<dbReference type="Proteomes" id="UP001150904">
    <property type="component" value="Unassembled WGS sequence"/>
</dbReference>
<dbReference type="InterPro" id="IPR018289">
    <property type="entry name" value="MULE_transposase_dom"/>
</dbReference>
<dbReference type="OrthoDB" id="4359445at2759"/>
<evidence type="ECO:0000313" key="3">
    <source>
        <dbReference type="Proteomes" id="UP001150904"/>
    </source>
</evidence>
<reference evidence="2" key="1">
    <citation type="submission" date="2022-12" db="EMBL/GenBank/DDBJ databases">
        <authorList>
            <person name="Petersen C."/>
        </authorList>
    </citation>
    <scope>NUCLEOTIDE SEQUENCE</scope>
    <source>
        <strain evidence="2">IBT 15544</strain>
    </source>
</reference>
<sequence>MDSSYLLLPPAARSFFSTRDSAMWDLNEYARHQGYAITIKRSNGKATYLHCDRSGDPDDRCSGGENARPAASSRCNCPFLAVLRVREHGQRLEFTVQHGNHNHLGSHPILHPTHRQYDIARVRPRIIGYFSLGMTALAIINLLRQEALRARIQAPCITPSDLRNLHQYTKRLFLGPKTSIQAVLTNLKDDWEIYWEMELGSDIISQAYFASKEGLRLLRRYPFMLWIDATYKTNRYHMPLVNIVGMAATKKTFFVACVFVSNERQESYDWVLDTLRDILDLQQIQVPETFFCDNCTALLTAIDQALPGTKGLLCYWHIMKNIEAKVCPILQRQVLLSHPDRDIRQVREDTMEKWKSAKSLLNTVIFALTVPEMERALESIC</sequence>
<evidence type="ECO:0000259" key="1">
    <source>
        <dbReference type="Pfam" id="PF10551"/>
    </source>
</evidence>
<comment type="caution">
    <text evidence="2">The sequence shown here is derived from an EMBL/GenBank/DDBJ whole genome shotgun (WGS) entry which is preliminary data.</text>
</comment>
<keyword evidence="3" id="KW-1185">Reference proteome</keyword>
<proteinExistence type="predicted"/>
<dbReference type="RefSeq" id="XP_058306136.1">
    <property type="nucleotide sequence ID" value="XM_058453887.1"/>
</dbReference>